<dbReference type="Pfam" id="PF00122">
    <property type="entry name" value="E1-E2_ATPase"/>
    <property type="match status" value="1"/>
</dbReference>
<feature type="domain" description="P-type ATPase C-terminal" evidence="12">
    <location>
        <begin position="1223"/>
        <end position="1469"/>
    </location>
</feature>
<dbReference type="PANTHER" id="PTHR24092:SF218">
    <property type="entry name" value="PHOSPHOLIPID-TRANSPORTING ATPASE"/>
    <property type="match status" value="1"/>
</dbReference>
<keyword evidence="3" id="KW-0479">Metal-binding</keyword>
<dbReference type="PROSITE" id="PS00154">
    <property type="entry name" value="ATPASE_E1_E2"/>
    <property type="match status" value="1"/>
</dbReference>
<dbReference type="InterPro" id="IPR059000">
    <property type="entry name" value="ATPase_P-type_domA"/>
</dbReference>
<dbReference type="SUPFAM" id="SSF81660">
    <property type="entry name" value="Metal cation-transporting ATPase, ATP-binding domain N"/>
    <property type="match status" value="1"/>
</dbReference>
<feature type="transmembrane region" description="Helical" evidence="9">
    <location>
        <begin position="1290"/>
        <end position="1307"/>
    </location>
</feature>
<dbReference type="SFLD" id="SFLDG00002">
    <property type="entry name" value="C1.7:_P-type_atpase_like"/>
    <property type="match status" value="1"/>
</dbReference>
<evidence type="ECO:0000256" key="5">
    <source>
        <dbReference type="ARBA" id="ARBA00022967"/>
    </source>
</evidence>
<evidence type="ECO:0000259" key="10">
    <source>
        <dbReference type="Pfam" id="PF00122"/>
    </source>
</evidence>
<evidence type="ECO:0000256" key="6">
    <source>
        <dbReference type="ARBA" id="ARBA00022989"/>
    </source>
</evidence>
<dbReference type="GO" id="GO:0045332">
    <property type="term" value="P:phospholipid translocation"/>
    <property type="evidence" value="ECO:0007669"/>
    <property type="project" value="TreeGrafter"/>
</dbReference>
<feature type="transmembrane region" description="Helical" evidence="9">
    <location>
        <begin position="1430"/>
        <end position="1454"/>
    </location>
</feature>
<feature type="transmembrane region" description="Helical" evidence="9">
    <location>
        <begin position="1394"/>
        <end position="1418"/>
    </location>
</feature>
<evidence type="ECO:0000256" key="1">
    <source>
        <dbReference type="ARBA" id="ARBA00004141"/>
    </source>
</evidence>
<feature type="compositionally biased region" description="Polar residues" evidence="8">
    <location>
        <begin position="1611"/>
        <end position="1631"/>
    </location>
</feature>
<dbReference type="Pfam" id="PF16212">
    <property type="entry name" value="PhoLip_ATPase_C"/>
    <property type="match status" value="1"/>
</dbReference>
<evidence type="ECO:0000313" key="13">
    <source>
        <dbReference type="WBParaSite" id="MCU_001121-RB"/>
    </source>
</evidence>
<keyword evidence="6 9" id="KW-1133">Transmembrane helix</keyword>
<feature type="compositionally biased region" description="Polar residues" evidence="8">
    <location>
        <begin position="713"/>
        <end position="729"/>
    </location>
</feature>
<dbReference type="Gene3D" id="2.70.150.10">
    <property type="entry name" value="Calcium-transporting ATPase, cytoplasmic transduction domain A"/>
    <property type="match status" value="1"/>
</dbReference>
<dbReference type="InterPro" id="IPR018303">
    <property type="entry name" value="ATPase_P-typ_P_site"/>
</dbReference>
<feature type="compositionally biased region" description="Low complexity" evidence="8">
    <location>
        <begin position="764"/>
        <end position="776"/>
    </location>
</feature>
<feature type="region of interest" description="Disordered" evidence="8">
    <location>
        <begin position="1574"/>
        <end position="1631"/>
    </location>
</feature>
<feature type="domain" description="P-type ATPase N-terminal" evidence="11">
    <location>
        <begin position="71"/>
        <end position="124"/>
    </location>
</feature>
<dbReference type="InterPro" id="IPR023298">
    <property type="entry name" value="ATPase_P-typ_TM_dom_sf"/>
</dbReference>
<feature type="transmembrane region" description="Helical" evidence="9">
    <location>
        <begin position="362"/>
        <end position="387"/>
    </location>
</feature>
<dbReference type="SUPFAM" id="SSF56784">
    <property type="entry name" value="HAD-like"/>
    <property type="match status" value="2"/>
</dbReference>
<dbReference type="SFLD" id="SFLDF00027">
    <property type="entry name" value="p-type_atpase"/>
    <property type="match status" value="1"/>
</dbReference>
<evidence type="ECO:0000259" key="11">
    <source>
        <dbReference type="Pfam" id="PF16209"/>
    </source>
</evidence>
<evidence type="ECO:0000256" key="4">
    <source>
        <dbReference type="ARBA" id="ARBA00022842"/>
    </source>
</evidence>
<dbReference type="Pfam" id="PF16209">
    <property type="entry name" value="PhoLip_ATPase_N"/>
    <property type="match status" value="1"/>
</dbReference>
<dbReference type="InterPro" id="IPR032630">
    <property type="entry name" value="P_typ_ATPase_c"/>
</dbReference>
<keyword evidence="5" id="KW-1278">Translocase</keyword>
<comment type="subcellular location">
    <subcellularLocation>
        <location evidence="1">Membrane</location>
        <topology evidence="1">Multi-pass membrane protein</topology>
    </subcellularLocation>
</comment>
<feature type="transmembrane region" description="Helical" evidence="9">
    <location>
        <begin position="1337"/>
        <end position="1363"/>
    </location>
</feature>
<dbReference type="SUPFAM" id="SSF81665">
    <property type="entry name" value="Calcium ATPase, transmembrane domain M"/>
    <property type="match status" value="1"/>
</dbReference>
<evidence type="ECO:0000256" key="8">
    <source>
        <dbReference type="SAM" id="MobiDB-lite"/>
    </source>
</evidence>
<proteinExistence type="predicted"/>
<feature type="transmembrane region" description="Helical" evidence="9">
    <location>
        <begin position="321"/>
        <end position="342"/>
    </location>
</feature>
<name>A0A5K3EK11_MESCO</name>
<dbReference type="InterPro" id="IPR023299">
    <property type="entry name" value="ATPase_P-typ_cyto_dom_N"/>
</dbReference>
<dbReference type="FunFam" id="2.70.150.10:FF:000054">
    <property type="entry name" value="Phospholipid-transporting ATPase"/>
    <property type="match status" value="1"/>
</dbReference>
<dbReference type="Pfam" id="PF13246">
    <property type="entry name" value="Cation_ATPase"/>
    <property type="match status" value="1"/>
</dbReference>
<evidence type="ECO:0000256" key="9">
    <source>
        <dbReference type="SAM" id="Phobius"/>
    </source>
</evidence>
<keyword evidence="7 9" id="KW-0472">Membrane</keyword>
<accession>A0A5K3EK11</accession>
<protein>
    <submittedName>
        <fullName evidence="13">PhoLip_ATPase_C domain-containing protein</fullName>
    </submittedName>
</protein>
<dbReference type="WBParaSite" id="MCU_001121-RB">
    <property type="protein sequence ID" value="MCU_001121-RB"/>
    <property type="gene ID" value="MCU_001121"/>
</dbReference>
<feature type="compositionally biased region" description="Polar residues" evidence="8">
    <location>
        <begin position="625"/>
        <end position="635"/>
    </location>
</feature>
<evidence type="ECO:0000256" key="3">
    <source>
        <dbReference type="ARBA" id="ARBA00022723"/>
    </source>
</evidence>
<dbReference type="PANTHER" id="PTHR24092">
    <property type="entry name" value="PROBABLE PHOSPHOLIPID-TRANSPORTING ATPASE"/>
    <property type="match status" value="1"/>
</dbReference>
<dbReference type="GO" id="GO:0016887">
    <property type="term" value="F:ATP hydrolysis activity"/>
    <property type="evidence" value="ECO:0007669"/>
    <property type="project" value="InterPro"/>
</dbReference>
<dbReference type="InterPro" id="IPR032631">
    <property type="entry name" value="P-type_ATPase_N"/>
</dbReference>
<feature type="transmembrane region" description="Helical" evidence="9">
    <location>
        <begin position="6"/>
        <end position="27"/>
    </location>
</feature>
<reference evidence="13" key="1">
    <citation type="submission" date="2019-11" db="UniProtKB">
        <authorList>
            <consortium name="WormBaseParasite"/>
        </authorList>
    </citation>
    <scope>IDENTIFICATION</scope>
</reference>
<feature type="domain" description="P-type ATPase A" evidence="10">
    <location>
        <begin position="164"/>
        <end position="298"/>
    </location>
</feature>
<dbReference type="GO" id="GO:0005886">
    <property type="term" value="C:plasma membrane"/>
    <property type="evidence" value="ECO:0007669"/>
    <property type="project" value="TreeGrafter"/>
</dbReference>
<dbReference type="InterPro" id="IPR001757">
    <property type="entry name" value="P_typ_ATPase"/>
</dbReference>
<feature type="transmembrane region" description="Helical" evidence="9">
    <location>
        <begin position="1369"/>
        <end position="1387"/>
    </location>
</feature>
<dbReference type="GO" id="GO:0046872">
    <property type="term" value="F:metal ion binding"/>
    <property type="evidence" value="ECO:0007669"/>
    <property type="project" value="UniProtKB-KW"/>
</dbReference>
<keyword evidence="2 9" id="KW-0812">Transmembrane</keyword>
<feature type="transmembrane region" description="Helical" evidence="9">
    <location>
        <begin position="1263"/>
        <end position="1284"/>
    </location>
</feature>
<dbReference type="InterPro" id="IPR036412">
    <property type="entry name" value="HAD-like_sf"/>
</dbReference>
<dbReference type="GO" id="GO:0005524">
    <property type="term" value="F:ATP binding"/>
    <property type="evidence" value="ECO:0007669"/>
    <property type="project" value="InterPro"/>
</dbReference>
<keyword evidence="4" id="KW-0460">Magnesium</keyword>
<evidence type="ECO:0000259" key="12">
    <source>
        <dbReference type="Pfam" id="PF16212"/>
    </source>
</evidence>
<evidence type="ECO:0000256" key="2">
    <source>
        <dbReference type="ARBA" id="ARBA00022692"/>
    </source>
</evidence>
<dbReference type="SUPFAM" id="SSF81653">
    <property type="entry name" value="Calcium ATPase, transduction domain A"/>
    <property type="match status" value="1"/>
</dbReference>
<feature type="region of interest" description="Disordered" evidence="8">
    <location>
        <begin position="621"/>
        <end position="779"/>
    </location>
</feature>
<dbReference type="InterPro" id="IPR023214">
    <property type="entry name" value="HAD_sf"/>
</dbReference>
<dbReference type="Gene3D" id="3.40.50.1000">
    <property type="entry name" value="HAD superfamily/HAD-like"/>
    <property type="match status" value="1"/>
</dbReference>
<dbReference type="GO" id="GO:0140326">
    <property type="term" value="F:ATPase-coupled intramembrane lipid transporter activity"/>
    <property type="evidence" value="ECO:0007669"/>
    <property type="project" value="TreeGrafter"/>
</dbReference>
<dbReference type="Gene3D" id="3.40.1110.10">
    <property type="entry name" value="Calcium-transporting ATPase, cytoplasmic domain N"/>
    <property type="match status" value="1"/>
</dbReference>
<sequence>FDLGHFSNFIGIVCLLPCGCASQFLFYKRLFGWCGCLMGNIFRRRPVVEVCRKVYPSTSYPRDSVYFDDPNAQFANNYVKTTKYTILTFLPLNLWEQLHRFANCYFIFIVFLNFMPRVEAFAKEVSVIPVLFVLAATAVKDGFEELRRHRADQKVNNTESEVFSVDERRYVRRKWAEIRPGDFVRLHANEVIPADILLLKSSELSGMCHIETSNLDGETNLKQRECVRSPYFQAFTPEEFSWPVEVEAPNAELYHFSGRIYSPEPVIVRKDNLLLRGCIVRNTDTVEGMVIYAGRETKAALNNSGRKFKRSKLERRLNRDIIWCILILVILCITGSVGSYIWLHSLPGENILFLESLESKDILLSAFINFWTFVIIFQAVIPLPLYITIEGVKILQVFFMHNDLGLYDSERDRRAEVHAFNIPEDLGQVEYVFCDKTGTLTENKMVFKRAVINGVDYWVDEEAPVEILDANAPHLTSTTASANTRLSAVRDFIPFVPSASARSSHSSPALGTVSTSCGKEEAGHVMPDPSVFEDNGDDSRNCQRVQDFFLCLTICNTCVVSANKNVAAPLVPLRKRKPLARLRLGSRTKNSAGDSSLTSSRFHRLFIRGSRNEIFEVGEEASADENVNTDANTPDRSMRKSLSIGSLFPRRQRKTDQASKVPEDKIRQATKPPKRLLTTVVESPRQKGGMNAELASDEGIERPSATALPISVRNPNNDTQPSSDTSVLSENGRKPAAVEPQTPPHRHLFQPKARPSNTKHLKGQQQLQQSSSVLTSDSDDWEALSQAGSSTCWRSSNDSLVNRPFHHVCPLSENTLQNGYESESPDEVTLVKTACKYGCKLLQRGSDFVIIWLPGDGLIRVEVLKVLPFVNHRKRMSIIIRHPETDQIVLYCKGADSVILSRLDPHNGQHFKVSTEERLRDYSRSGLRTLVMAKRVISESEYERWSSAWMLAEGNYQCAEELKFKLMDEIEVNLELLGATGIEDCLQQGVPETIASLREAGLKVWVLTGDKQETAISIAYAAKLITEEQRVFTLNAESAEETKRQLENFLVELLPGANFPESVSSYCPSNVPPSSPSTPPSLRMDFHGEAAEEPDQKFPQATASCNSPTILRVDSHFSAVSVLNNEVPVDIPQGSVALVLDSACLVHVLDDGVKEIFIKLARVCSSVICCRVTPSQKASVVELVKHEIGAQTLAIGDGANDVNMIQCADVGVGISGQEGMQAVMASDFAITRFAFLKRLLLVHGHWCYEKLARMALYMFYKDAVYIFSLFWFQFFNGFSGSAHINQLAQILFNVSITSIPPFVLGVLDKPLDDQTLMANPKLYRNGRDSMTYRSWHFWVNTLDAMWQSLVIFFIPCLVFHYTNASMDELGSTCMNALVFTSLVHIALETKYFTIIHWIAYVGSYLVLWLFFTMAYNALGVTEIAPDPPYYVIFVLMGDLRFWLCMVITSTTALLPRLLMNSLSNTFAPSLDTLAARLQRKYGVGTSLPIGRYVEEHDACQEKRNLRGRVRVGEANIRSRIVSWFTSAGRLLQRMPALRRNIDEPSVVLVRNVSLVWTKQDPELIAHTLPRFRPVAGNPQRNLRRANTFGGNGDFNGQTQTHNNRPDRSGPYMTNTSGDSYLHRPQSSQRPP</sequence>
<dbReference type="InterPro" id="IPR044492">
    <property type="entry name" value="P_typ_ATPase_HD_dom"/>
</dbReference>
<dbReference type="SFLD" id="SFLDS00003">
    <property type="entry name" value="Haloacid_Dehalogenase"/>
    <property type="match status" value="1"/>
</dbReference>
<dbReference type="NCBIfam" id="TIGR01494">
    <property type="entry name" value="ATPase_P-type"/>
    <property type="match status" value="1"/>
</dbReference>
<dbReference type="InterPro" id="IPR008250">
    <property type="entry name" value="ATPase_P-typ_transduc_dom_A_sf"/>
</dbReference>
<feature type="compositionally biased region" description="Basic and acidic residues" evidence="8">
    <location>
        <begin position="654"/>
        <end position="667"/>
    </location>
</feature>
<evidence type="ECO:0000256" key="7">
    <source>
        <dbReference type="ARBA" id="ARBA00023136"/>
    </source>
</evidence>
<organism evidence="13">
    <name type="scientific">Mesocestoides corti</name>
    <name type="common">Flatworm</name>
    <dbReference type="NCBI Taxonomy" id="53468"/>
    <lineage>
        <taxon>Eukaryota</taxon>
        <taxon>Metazoa</taxon>
        <taxon>Spiralia</taxon>
        <taxon>Lophotrochozoa</taxon>
        <taxon>Platyhelminthes</taxon>
        <taxon>Cestoda</taxon>
        <taxon>Eucestoda</taxon>
        <taxon>Cyclophyllidea</taxon>
        <taxon>Mesocestoididae</taxon>
        <taxon>Mesocestoides</taxon>
    </lineage>
</organism>